<sequence length="388" mass="45232">MTESAVKTPFQNLKFLIIIIKITGLISCQLVNGRLKPASIWGRYYCLAWIFFHCAYTSVNYYEWCIMPPEIAGTLFFLIVLRSNAFFVSLIPYHFVAALQNRIVAKFCDKLEAYDDKATVLGYRRKDKHMFIWLYFAYTLTTLTMKTYYSISQNIERGTMALLKVTFEIVSVIIGTYCVFITVIYLDLIRQRFRHLNQIIVPHVSELPVAELQGKITIYDVRHLHGVLIDCAELINDLYGTGTLFTFMSILVEFVAVIYLFIEDIEDNNAIVTILDLSFQAIYLFAMYHWATLEANRIEESVEKYGLSFQNVKCRMDKIEMMLYFYHARFSFTAADFFILDLTIFLSVNQSLLEFIPLENIMLQILLLSDMFYGTDVYNYNNVNFAIC</sequence>
<feature type="transmembrane region" description="Helical" evidence="6">
    <location>
        <begin position="169"/>
        <end position="188"/>
    </location>
</feature>
<dbReference type="GeneID" id="106746616"/>
<evidence type="ECO:0000256" key="5">
    <source>
        <dbReference type="ARBA" id="ARBA00023136"/>
    </source>
</evidence>
<evidence type="ECO:0000256" key="6">
    <source>
        <dbReference type="RuleBase" id="RU363108"/>
    </source>
</evidence>
<accession>A0A6P3XKE6</accession>
<evidence type="ECO:0000313" key="7">
    <source>
        <dbReference type="Proteomes" id="UP000515204"/>
    </source>
</evidence>
<evidence type="ECO:0000256" key="4">
    <source>
        <dbReference type="ARBA" id="ARBA00022989"/>
    </source>
</evidence>
<proteinExistence type="inferred from homology"/>
<dbReference type="AlphaFoldDB" id="A0A6P3XKE6"/>
<name>A0A6P3XKE6_DINQU</name>
<keyword evidence="6" id="KW-0675">Receptor</keyword>
<feature type="transmembrane region" description="Helical" evidence="6">
    <location>
        <begin position="44"/>
        <end position="62"/>
    </location>
</feature>
<keyword evidence="5 6" id="KW-0472">Membrane</keyword>
<comment type="similarity">
    <text evidence="6">Belongs to the insect chemoreceptor superfamily. Gustatory receptor (GR) family.</text>
</comment>
<reference evidence="8" key="1">
    <citation type="submission" date="2025-08" db="UniProtKB">
        <authorList>
            <consortium name="RefSeq"/>
        </authorList>
    </citation>
    <scope>IDENTIFICATION</scope>
</reference>
<dbReference type="Pfam" id="PF08395">
    <property type="entry name" value="7tm_7"/>
    <property type="match status" value="1"/>
</dbReference>
<dbReference type="OrthoDB" id="7545786at2759"/>
<feature type="transmembrane region" description="Helical" evidence="6">
    <location>
        <begin position="268"/>
        <end position="288"/>
    </location>
</feature>
<feature type="transmembrane region" description="Helical" evidence="6">
    <location>
        <begin position="244"/>
        <end position="262"/>
    </location>
</feature>
<dbReference type="Proteomes" id="UP000515204">
    <property type="component" value="Unplaced"/>
</dbReference>
<keyword evidence="6" id="KW-0807">Transducer</keyword>
<feature type="transmembrane region" description="Helical" evidence="6">
    <location>
        <begin position="12"/>
        <end position="32"/>
    </location>
</feature>
<keyword evidence="4 6" id="KW-1133">Transmembrane helix</keyword>
<dbReference type="GO" id="GO:0050909">
    <property type="term" value="P:sensory perception of taste"/>
    <property type="evidence" value="ECO:0007669"/>
    <property type="project" value="InterPro"/>
</dbReference>
<dbReference type="RefSeq" id="XP_014478870.1">
    <property type="nucleotide sequence ID" value="XM_014623384.1"/>
</dbReference>
<evidence type="ECO:0000256" key="1">
    <source>
        <dbReference type="ARBA" id="ARBA00004651"/>
    </source>
</evidence>
<dbReference type="GO" id="GO:0005886">
    <property type="term" value="C:plasma membrane"/>
    <property type="evidence" value="ECO:0007669"/>
    <property type="project" value="UniProtKB-SubCell"/>
</dbReference>
<comment type="function">
    <text evidence="6">Gustatory receptor which mediates acceptance or avoidance behavior, depending on its substrates.</text>
</comment>
<dbReference type="GO" id="GO:0007165">
    <property type="term" value="P:signal transduction"/>
    <property type="evidence" value="ECO:0007669"/>
    <property type="project" value="UniProtKB-KW"/>
</dbReference>
<feature type="transmembrane region" description="Helical" evidence="6">
    <location>
        <begin position="323"/>
        <end position="348"/>
    </location>
</feature>
<dbReference type="InterPro" id="IPR013604">
    <property type="entry name" value="7TM_chemorcpt"/>
</dbReference>
<protein>
    <recommendedName>
        <fullName evidence="6">Gustatory receptor</fullName>
    </recommendedName>
</protein>
<evidence type="ECO:0000313" key="8">
    <source>
        <dbReference type="RefSeq" id="XP_014478870.1"/>
    </source>
</evidence>
<gene>
    <name evidence="8" type="primary">LOC106746616</name>
</gene>
<keyword evidence="3 6" id="KW-0812">Transmembrane</keyword>
<feature type="transmembrane region" description="Helical" evidence="6">
    <location>
        <begin position="74"/>
        <end position="96"/>
    </location>
</feature>
<feature type="transmembrane region" description="Helical" evidence="6">
    <location>
        <begin position="131"/>
        <end position="149"/>
    </location>
</feature>
<dbReference type="KEGG" id="dqu:106746616"/>
<comment type="caution">
    <text evidence="6">Lacks conserved residue(s) required for the propagation of feature annotation.</text>
</comment>
<keyword evidence="7" id="KW-1185">Reference proteome</keyword>
<organism evidence="7 8">
    <name type="scientific">Dinoponera quadriceps</name>
    <name type="common">South American ant</name>
    <dbReference type="NCBI Taxonomy" id="609295"/>
    <lineage>
        <taxon>Eukaryota</taxon>
        <taxon>Metazoa</taxon>
        <taxon>Ecdysozoa</taxon>
        <taxon>Arthropoda</taxon>
        <taxon>Hexapoda</taxon>
        <taxon>Insecta</taxon>
        <taxon>Pterygota</taxon>
        <taxon>Neoptera</taxon>
        <taxon>Endopterygota</taxon>
        <taxon>Hymenoptera</taxon>
        <taxon>Apocrita</taxon>
        <taxon>Aculeata</taxon>
        <taxon>Formicoidea</taxon>
        <taxon>Formicidae</taxon>
        <taxon>Ponerinae</taxon>
        <taxon>Ponerini</taxon>
        <taxon>Dinoponera</taxon>
    </lineage>
</organism>
<evidence type="ECO:0000256" key="2">
    <source>
        <dbReference type="ARBA" id="ARBA00022475"/>
    </source>
</evidence>
<keyword evidence="2 6" id="KW-1003">Cell membrane</keyword>
<evidence type="ECO:0000256" key="3">
    <source>
        <dbReference type="ARBA" id="ARBA00022692"/>
    </source>
</evidence>
<comment type="subcellular location">
    <subcellularLocation>
        <location evidence="1 6">Cell membrane</location>
        <topology evidence="1 6">Multi-pass membrane protein</topology>
    </subcellularLocation>
</comment>